<dbReference type="InterPro" id="IPR046662">
    <property type="entry name" value="DUF6771"/>
</dbReference>
<reference evidence="1 2" key="1">
    <citation type="submission" date="2020-08" db="EMBL/GenBank/DDBJ databases">
        <title>Genomic Encyclopedia of Type Strains, Phase IV (KMG-IV): sequencing the most valuable type-strain genomes for metagenomic binning, comparative biology and taxonomic classification.</title>
        <authorList>
            <person name="Goeker M."/>
        </authorList>
    </citation>
    <scope>NUCLEOTIDE SEQUENCE [LARGE SCALE GENOMIC DNA]</scope>
    <source>
        <strain evidence="1 2">DSM 103336</strain>
    </source>
</reference>
<dbReference type="RefSeq" id="WP_157177915.1">
    <property type="nucleotide sequence ID" value="NZ_BMJP01000010.1"/>
</dbReference>
<keyword evidence="2" id="KW-1185">Reference proteome</keyword>
<dbReference type="EMBL" id="JACIJR010000012">
    <property type="protein sequence ID" value="MBB5730928.1"/>
    <property type="molecule type" value="Genomic_DNA"/>
</dbReference>
<sequence length="62" mass="6982">MDIEPRRLAEILRESPIGTRLGMTAADPRLRARAADRLAEYLTTELARPDAPDIRQLSLPIQ</sequence>
<accession>A0A7W9BWG5</accession>
<evidence type="ECO:0000313" key="1">
    <source>
        <dbReference type="EMBL" id="MBB5730928.1"/>
    </source>
</evidence>
<dbReference type="Pfam" id="PF20561">
    <property type="entry name" value="DUF6771"/>
    <property type="match status" value="1"/>
</dbReference>
<comment type="caution">
    <text evidence="1">The sequence shown here is derived from an EMBL/GenBank/DDBJ whole genome shotgun (WGS) entry which is preliminary data.</text>
</comment>
<gene>
    <name evidence="1" type="ORF">FHS99_003436</name>
</gene>
<protein>
    <submittedName>
        <fullName evidence="1">Uncharacterized protein</fullName>
    </submittedName>
</protein>
<name>A0A7W9BWG5_9SPHN</name>
<organism evidence="1 2">
    <name type="scientific">Sphingomonas prati</name>
    <dbReference type="NCBI Taxonomy" id="1843237"/>
    <lineage>
        <taxon>Bacteria</taxon>
        <taxon>Pseudomonadati</taxon>
        <taxon>Pseudomonadota</taxon>
        <taxon>Alphaproteobacteria</taxon>
        <taxon>Sphingomonadales</taxon>
        <taxon>Sphingomonadaceae</taxon>
        <taxon>Sphingomonas</taxon>
    </lineage>
</organism>
<dbReference type="AlphaFoldDB" id="A0A7W9BWG5"/>
<proteinExistence type="predicted"/>
<dbReference type="Proteomes" id="UP000546701">
    <property type="component" value="Unassembled WGS sequence"/>
</dbReference>
<evidence type="ECO:0000313" key="2">
    <source>
        <dbReference type="Proteomes" id="UP000546701"/>
    </source>
</evidence>